<protein>
    <submittedName>
        <fullName evidence="2">Uncharacterized protein</fullName>
    </submittedName>
</protein>
<feature type="transmembrane region" description="Helical" evidence="1">
    <location>
        <begin position="6"/>
        <end position="28"/>
    </location>
</feature>
<evidence type="ECO:0000313" key="3">
    <source>
        <dbReference type="Proteomes" id="UP001287356"/>
    </source>
</evidence>
<reference evidence="2" key="2">
    <citation type="submission" date="2023-06" db="EMBL/GenBank/DDBJ databases">
        <authorList>
            <consortium name="Lawrence Berkeley National Laboratory"/>
            <person name="Haridas S."/>
            <person name="Hensen N."/>
            <person name="Bonometti L."/>
            <person name="Westerberg I."/>
            <person name="Brannstrom I.O."/>
            <person name="Guillou S."/>
            <person name="Cros-Aarteil S."/>
            <person name="Calhoun S."/>
            <person name="Kuo A."/>
            <person name="Mondo S."/>
            <person name="Pangilinan J."/>
            <person name="Riley R."/>
            <person name="Labutti K."/>
            <person name="Andreopoulos B."/>
            <person name="Lipzen A."/>
            <person name="Chen C."/>
            <person name="Yanf M."/>
            <person name="Daum C."/>
            <person name="Ng V."/>
            <person name="Clum A."/>
            <person name="Steindorff A."/>
            <person name="Ohm R."/>
            <person name="Martin F."/>
            <person name="Silar P."/>
            <person name="Natvig D."/>
            <person name="Lalanne C."/>
            <person name="Gautier V."/>
            <person name="Ament-Velasquez S.L."/>
            <person name="Kruys A."/>
            <person name="Hutchinson M.I."/>
            <person name="Powell A.J."/>
            <person name="Barry K."/>
            <person name="Miller A.N."/>
            <person name="Grigoriev I.V."/>
            <person name="Debuchy R."/>
            <person name="Gladieux P."/>
            <person name="Thoren M.H."/>
            <person name="Johannesson H."/>
        </authorList>
    </citation>
    <scope>NUCLEOTIDE SEQUENCE</scope>
    <source>
        <strain evidence="2">CBS 958.72</strain>
    </source>
</reference>
<keyword evidence="1" id="KW-0472">Membrane</keyword>
<sequence>MHPLLSYPNPLFCSLFFALSLATLRIFVRFVYLPSQIKQLLFFFLPFISPLTPFPFAKTNLCGTFGHNCLFVGPVDWAAILLSSVLWAFGGPFFLCSLHHNLDSDFAGDEISALTCWTPASLVKSGFPVFVDELIHSEQVESCLVV</sequence>
<evidence type="ECO:0000256" key="1">
    <source>
        <dbReference type="SAM" id="Phobius"/>
    </source>
</evidence>
<evidence type="ECO:0000313" key="2">
    <source>
        <dbReference type="EMBL" id="KAK3382652.1"/>
    </source>
</evidence>
<comment type="caution">
    <text evidence="2">The sequence shown here is derived from an EMBL/GenBank/DDBJ whole genome shotgun (WGS) entry which is preliminary data.</text>
</comment>
<keyword evidence="1" id="KW-0812">Transmembrane</keyword>
<dbReference type="Proteomes" id="UP001287356">
    <property type="component" value="Unassembled WGS sequence"/>
</dbReference>
<dbReference type="AlphaFoldDB" id="A0AAE0NJF4"/>
<feature type="transmembrane region" description="Helical" evidence="1">
    <location>
        <begin position="40"/>
        <end position="57"/>
    </location>
</feature>
<keyword evidence="1" id="KW-1133">Transmembrane helix</keyword>
<proteinExistence type="predicted"/>
<feature type="transmembrane region" description="Helical" evidence="1">
    <location>
        <begin position="77"/>
        <end position="96"/>
    </location>
</feature>
<accession>A0AAE0NJF4</accession>
<name>A0AAE0NJF4_9PEZI</name>
<keyword evidence="3" id="KW-1185">Reference proteome</keyword>
<dbReference type="EMBL" id="JAULSN010000001">
    <property type="protein sequence ID" value="KAK3382652.1"/>
    <property type="molecule type" value="Genomic_DNA"/>
</dbReference>
<organism evidence="2 3">
    <name type="scientific">Lasiosphaeria ovina</name>
    <dbReference type="NCBI Taxonomy" id="92902"/>
    <lineage>
        <taxon>Eukaryota</taxon>
        <taxon>Fungi</taxon>
        <taxon>Dikarya</taxon>
        <taxon>Ascomycota</taxon>
        <taxon>Pezizomycotina</taxon>
        <taxon>Sordariomycetes</taxon>
        <taxon>Sordariomycetidae</taxon>
        <taxon>Sordariales</taxon>
        <taxon>Lasiosphaeriaceae</taxon>
        <taxon>Lasiosphaeria</taxon>
    </lineage>
</organism>
<gene>
    <name evidence="2" type="ORF">B0T24DRAFT_20028</name>
</gene>
<reference evidence="2" key="1">
    <citation type="journal article" date="2023" name="Mol. Phylogenet. Evol.">
        <title>Genome-scale phylogeny and comparative genomics of the fungal order Sordariales.</title>
        <authorList>
            <person name="Hensen N."/>
            <person name="Bonometti L."/>
            <person name="Westerberg I."/>
            <person name="Brannstrom I.O."/>
            <person name="Guillou S."/>
            <person name="Cros-Aarteil S."/>
            <person name="Calhoun S."/>
            <person name="Haridas S."/>
            <person name="Kuo A."/>
            <person name="Mondo S."/>
            <person name="Pangilinan J."/>
            <person name="Riley R."/>
            <person name="LaButti K."/>
            <person name="Andreopoulos B."/>
            <person name="Lipzen A."/>
            <person name="Chen C."/>
            <person name="Yan M."/>
            <person name="Daum C."/>
            <person name="Ng V."/>
            <person name="Clum A."/>
            <person name="Steindorff A."/>
            <person name="Ohm R.A."/>
            <person name="Martin F."/>
            <person name="Silar P."/>
            <person name="Natvig D.O."/>
            <person name="Lalanne C."/>
            <person name="Gautier V."/>
            <person name="Ament-Velasquez S.L."/>
            <person name="Kruys A."/>
            <person name="Hutchinson M.I."/>
            <person name="Powell A.J."/>
            <person name="Barry K."/>
            <person name="Miller A.N."/>
            <person name="Grigoriev I.V."/>
            <person name="Debuchy R."/>
            <person name="Gladieux P."/>
            <person name="Hiltunen Thoren M."/>
            <person name="Johannesson H."/>
        </authorList>
    </citation>
    <scope>NUCLEOTIDE SEQUENCE</scope>
    <source>
        <strain evidence="2">CBS 958.72</strain>
    </source>
</reference>